<dbReference type="OrthoDB" id="6138985at2759"/>
<feature type="region of interest" description="Disordered" evidence="1">
    <location>
        <begin position="491"/>
        <end position="537"/>
    </location>
</feature>
<sequence>MASGFIIIEKVKMTSRLLCTVLLVCVFVVFGKNTPLIEPHREEQSTKIPKDKIKTDAGTVAVPSSDGLPKPTAAVEDDENSLAEALRVLERRKREISRVHRPYSSFKPLGAHRYRYPLYKKRAAYYAPEYYDYGDSLDSFDDYNSYLEDLEKPSLFRERERGPVPELISNAHFSSKPIYHKRKTQNLPSQFIPAKNLHFNLDTAPYDLNVMGKLYELGKRAENSPTKPRHLEDRFFDPSQVDDRNFGQTHYLSKENARDKIYTDLLNNAVDDYSNKEAGLQTSVIRRQKRASTPSAVASNQAEDNNNKTIIKSKTNISPKRNESKTERQKRAYDDASIFLSPEEEENDFLTREYFKTIARSVGNKKKRMAFAKFEAQKRSNTFDAFLENPQMLHFVQEQIREAEEEVAKDAENEIQKNGYSSRLPQDDIAAQILLSNSIARLDALERMRESLYQLEQLQEQDAIRKRGQRVLGGFSDEEKEKRRKALRERLVKEGQKEEEEERQKRITEENMRKRKRQREEDEENRRKRKEKALRTLIKGNRKDGKLYFKYF</sequence>
<feature type="region of interest" description="Disordered" evidence="1">
    <location>
        <begin position="285"/>
        <end position="331"/>
    </location>
</feature>
<reference evidence="2 3" key="1">
    <citation type="journal article" date="2019" name="PLoS Biol.">
        <title>Sex chromosomes control vertical transmission of feminizing Wolbachia symbionts in an isopod.</title>
        <authorList>
            <person name="Becking T."/>
            <person name="Chebbi M.A."/>
            <person name="Giraud I."/>
            <person name="Moumen B."/>
            <person name="Laverre T."/>
            <person name="Caubet Y."/>
            <person name="Peccoud J."/>
            <person name="Gilbert C."/>
            <person name="Cordaux R."/>
        </authorList>
    </citation>
    <scope>NUCLEOTIDE SEQUENCE [LARGE SCALE GENOMIC DNA]</scope>
    <source>
        <strain evidence="2">ANa2</strain>
        <tissue evidence="2">Whole body excluding digestive tract and cuticle</tissue>
    </source>
</reference>
<comment type="caution">
    <text evidence="2">The sequence shown here is derived from an EMBL/GenBank/DDBJ whole genome shotgun (WGS) entry which is preliminary data.</text>
</comment>
<dbReference type="AlphaFoldDB" id="A0A5N5TD39"/>
<gene>
    <name evidence="2" type="ORF">Anas_10255</name>
</gene>
<accession>A0A5N5TD39</accession>
<dbReference type="Proteomes" id="UP000326759">
    <property type="component" value="Unassembled WGS sequence"/>
</dbReference>
<evidence type="ECO:0000256" key="1">
    <source>
        <dbReference type="SAM" id="MobiDB-lite"/>
    </source>
</evidence>
<feature type="compositionally biased region" description="Low complexity" evidence="1">
    <location>
        <begin position="307"/>
        <end position="318"/>
    </location>
</feature>
<feature type="compositionally biased region" description="Basic and acidic residues" evidence="1">
    <location>
        <begin position="229"/>
        <end position="242"/>
    </location>
</feature>
<organism evidence="2 3">
    <name type="scientific">Armadillidium nasatum</name>
    <dbReference type="NCBI Taxonomy" id="96803"/>
    <lineage>
        <taxon>Eukaryota</taxon>
        <taxon>Metazoa</taxon>
        <taxon>Ecdysozoa</taxon>
        <taxon>Arthropoda</taxon>
        <taxon>Crustacea</taxon>
        <taxon>Multicrustacea</taxon>
        <taxon>Malacostraca</taxon>
        <taxon>Eumalacostraca</taxon>
        <taxon>Peracarida</taxon>
        <taxon>Isopoda</taxon>
        <taxon>Oniscidea</taxon>
        <taxon>Crinocheta</taxon>
        <taxon>Armadillidiidae</taxon>
        <taxon>Armadillidium</taxon>
    </lineage>
</organism>
<dbReference type="EMBL" id="SEYY01002783">
    <property type="protein sequence ID" value="KAB7504593.1"/>
    <property type="molecule type" value="Genomic_DNA"/>
</dbReference>
<evidence type="ECO:0000313" key="2">
    <source>
        <dbReference type="EMBL" id="KAB7504593.1"/>
    </source>
</evidence>
<proteinExistence type="predicted"/>
<feature type="compositionally biased region" description="Basic and acidic residues" evidence="1">
    <location>
        <begin position="320"/>
        <end position="331"/>
    </location>
</feature>
<keyword evidence="3" id="KW-1185">Reference proteome</keyword>
<protein>
    <submittedName>
        <fullName evidence="2">Uncharacterized protein</fullName>
    </submittedName>
</protein>
<name>A0A5N5TD39_9CRUS</name>
<evidence type="ECO:0000313" key="3">
    <source>
        <dbReference type="Proteomes" id="UP000326759"/>
    </source>
</evidence>
<feature type="compositionally biased region" description="Polar residues" evidence="1">
    <location>
        <begin position="285"/>
        <end position="304"/>
    </location>
</feature>
<feature type="region of interest" description="Disordered" evidence="1">
    <location>
        <begin position="221"/>
        <end position="242"/>
    </location>
</feature>
<feature type="compositionally biased region" description="Basic and acidic residues" evidence="1">
    <location>
        <begin position="491"/>
        <end position="526"/>
    </location>
</feature>